<proteinExistence type="predicted"/>
<reference evidence="1 2" key="1">
    <citation type="submission" date="2017-02" db="EMBL/GenBank/DDBJ databases">
        <authorList>
            <person name="Peterson S.W."/>
        </authorList>
    </citation>
    <scope>NUCLEOTIDE SEQUENCE [LARGE SCALE GENOMIC DNA]</scope>
    <source>
        <strain evidence="1 2">ATCC 43854</strain>
    </source>
</reference>
<dbReference type="RefSeq" id="WP_078777282.1">
    <property type="nucleotide sequence ID" value="NZ_FUWU01000065.1"/>
</dbReference>
<dbReference type="STRING" id="28122.SAMN02745108_02602"/>
<evidence type="ECO:0000313" key="2">
    <source>
        <dbReference type="Proteomes" id="UP000190449"/>
    </source>
</evidence>
<dbReference type="AlphaFoldDB" id="A0A1T4R8H0"/>
<dbReference type="EMBL" id="FUWU01000065">
    <property type="protein sequence ID" value="SKA12314.1"/>
    <property type="molecule type" value="Genomic_DNA"/>
</dbReference>
<organism evidence="1 2">
    <name type="scientific">Fibrobacter intestinalis</name>
    <dbReference type="NCBI Taxonomy" id="28122"/>
    <lineage>
        <taxon>Bacteria</taxon>
        <taxon>Pseudomonadati</taxon>
        <taxon>Fibrobacterota</taxon>
        <taxon>Fibrobacteria</taxon>
        <taxon>Fibrobacterales</taxon>
        <taxon>Fibrobacteraceae</taxon>
        <taxon>Fibrobacter</taxon>
    </lineage>
</organism>
<evidence type="ECO:0000313" key="1">
    <source>
        <dbReference type="EMBL" id="SKA12314.1"/>
    </source>
</evidence>
<sequence length="98" mass="10979">MVGALHPPFFVQGRNIGFVRACVQFESAVKYFLVQREFCHNAVIRLAKLRDAFSNGFADSAIILAFDGCKNLFRLGMAHSPFSSVFEKIIILKTSFFG</sequence>
<dbReference type="Proteomes" id="UP000190449">
    <property type="component" value="Unassembled WGS sequence"/>
</dbReference>
<protein>
    <submittedName>
        <fullName evidence="1">Uncharacterized protein</fullName>
    </submittedName>
</protein>
<gene>
    <name evidence="1" type="ORF">SAMN02745108_02602</name>
</gene>
<accession>A0A1T4R8H0</accession>
<name>A0A1T4R8H0_9BACT</name>